<proteinExistence type="predicted"/>
<dbReference type="EMBL" id="FR904834">
    <property type="protein sequence ID" value="CDQ72457.1"/>
    <property type="molecule type" value="Genomic_DNA"/>
</dbReference>
<evidence type="ECO:0000313" key="4">
    <source>
        <dbReference type="Proteomes" id="UP000193380"/>
    </source>
</evidence>
<dbReference type="AlphaFoldDB" id="A0A060WZN1"/>
<feature type="compositionally biased region" description="Basic and acidic residues" evidence="1">
    <location>
        <begin position="205"/>
        <end position="219"/>
    </location>
</feature>
<reference evidence="3" key="2">
    <citation type="submission" date="2014-03" db="EMBL/GenBank/DDBJ databases">
        <authorList>
            <person name="Genoscope - CEA"/>
        </authorList>
    </citation>
    <scope>NUCLEOTIDE SEQUENCE</scope>
</reference>
<name>A0A060WZN1_ONCMY</name>
<accession>A0A060WZN1</accession>
<evidence type="ECO:0000313" key="3">
    <source>
        <dbReference type="EMBL" id="CDQ72457.1"/>
    </source>
</evidence>
<feature type="region of interest" description="Disordered" evidence="1">
    <location>
        <begin position="172"/>
        <end position="192"/>
    </location>
</feature>
<dbReference type="Proteomes" id="UP000193380">
    <property type="component" value="Unassembled WGS sequence"/>
</dbReference>
<dbReference type="PANTHER" id="PTHR22055">
    <property type="entry name" value="28 KDA HEAT- AND ACID-STABLE PHOSPHOPROTEIN PDGF-ASSOCIATED PROTEIN"/>
    <property type="match status" value="1"/>
</dbReference>
<evidence type="ECO:0000259" key="2">
    <source>
        <dbReference type="Pfam" id="PF10252"/>
    </source>
</evidence>
<feature type="domain" description="Casein kinase substrate phosphoprotein PP28" evidence="2">
    <location>
        <begin position="245"/>
        <end position="322"/>
    </location>
</feature>
<dbReference type="Pfam" id="PF10252">
    <property type="entry name" value="PP28"/>
    <property type="match status" value="1"/>
</dbReference>
<feature type="region of interest" description="Disordered" evidence="1">
    <location>
        <begin position="205"/>
        <end position="277"/>
    </location>
</feature>
<sequence>MACLSVNAFCPGPVSSITVNRFDSRSVMQVGGLLASAGMVGASITTAIKQLYFSGSARPLWLKGSLSHHGGLLLNCGAFMRPGEEEETGEGNEPALKEMFPSKRLAEYCIITAFHSYRSEAGKVLCICLAGDKYFLVKAFSLENKHCFAGNSEVIYFLNRFSVLVVQVPVPNMPRGGKKGHKGRGKQFSNPEEIDRQMKAQRELEANGGVEKEEEKSSGSDDSSSEEEDINKKKSGVEGLIEIENPNRISQKSKKVTELDVNAPKELSRREREEIEKQKAKERYMKLHLEGKTDQARADLARLAIIKKQREDAQKKRDGLKKEAEDSKSKR</sequence>
<evidence type="ECO:0000256" key="1">
    <source>
        <dbReference type="SAM" id="MobiDB-lite"/>
    </source>
</evidence>
<feature type="compositionally biased region" description="Basic residues" evidence="1">
    <location>
        <begin position="176"/>
        <end position="185"/>
    </location>
</feature>
<feature type="region of interest" description="Disordered" evidence="1">
    <location>
        <begin position="309"/>
        <end position="331"/>
    </location>
</feature>
<organism evidence="3 4">
    <name type="scientific">Oncorhynchus mykiss</name>
    <name type="common">Rainbow trout</name>
    <name type="synonym">Salmo gairdneri</name>
    <dbReference type="NCBI Taxonomy" id="8022"/>
    <lineage>
        <taxon>Eukaryota</taxon>
        <taxon>Metazoa</taxon>
        <taxon>Chordata</taxon>
        <taxon>Craniata</taxon>
        <taxon>Vertebrata</taxon>
        <taxon>Euteleostomi</taxon>
        <taxon>Actinopterygii</taxon>
        <taxon>Neopterygii</taxon>
        <taxon>Teleostei</taxon>
        <taxon>Protacanthopterygii</taxon>
        <taxon>Salmoniformes</taxon>
        <taxon>Salmonidae</taxon>
        <taxon>Salmoninae</taxon>
        <taxon>Oncorhynchus</taxon>
    </lineage>
</organism>
<protein>
    <recommendedName>
        <fullName evidence="2">Casein kinase substrate phosphoprotein PP28 domain-containing protein</fullName>
    </recommendedName>
</protein>
<dbReference type="InterPro" id="IPR039876">
    <property type="entry name" value="HAP28"/>
</dbReference>
<dbReference type="InterPro" id="IPR019380">
    <property type="entry name" value="Casein_kinase_sb_PP28"/>
</dbReference>
<feature type="compositionally biased region" description="Basic and acidic residues" evidence="1">
    <location>
        <begin position="266"/>
        <end position="277"/>
    </location>
</feature>
<dbReference type="PaxDb" id="8022-A0A060WZN1"/>
<dbReference type="STRING" id="8022.A0A060WZN1"/>
<gene>
    <name evidence="3" type="ORF">GSONMT00051521001</name>
</gene>
<reference evidence="3" key="1">
    <citation type="journal article" date="2014" name="Nat. Commun.">
        <title>The rainbow trout genome provides novel insights into evolution after whole-genome duplication in vertebrates.</title>
        <authorList>
            <person name="Berthelot C."/>
            <person name="Brunet F."/>
            <person name="Chalopin D."/>
            <person name="Juanchich A."/>
            <person name="Bernard M."/>
            <person name="Noel B."/>
            <person name="Bento P."/>
            <person name="Da Silva C."/>
            <person name="Labadie K."/>
            <person name="Alberti A."/>
            <person name="Aury J.M."/>
            <person name="Louis A."/>
            <person name="Dehais P."/>
            <person name="Bardou P."/>
            <person name="Montfort J."/>
            <person name="Klopp C."/>
            <person name="Cabau C."/>
            <person name="Gaspin C."/>
            <person name="Thorgaard G.H."/>
            <person name="Boussaha M."/>
            <person name="Quillet E."/>
            <person name="Guyomard R."/>
            <person name="Galiana D."/>
            <person name="Bobe J."/>
            <person name="Volff J.N."/>
            <person name="Genet C."/>
            <person name="Wincker P."/>
            <person name="Jaillon O."/>
            <person name="Roest Crollius H."/>
            <person name="Guiguen Y."/>
        </authorList>
    </citation>
    <scope>NUCLEOTIDE SEQUENCE [LARGE SCALE GENOMIC DNA]</scope>
</reference>